<organism evidence="4 5">
    <name type="scientific">Mycoplasmopsis agalactiae (strain NCTC 10123 / CIP 59.7 / PG2)</name>
    <name type="common">Mycoplasma agalactiae</name>
    <dbReference type="NCBI Taxonomy" id="347257"/>
    <lineage>
        <taxon>Bacteria</taxon>
        <taxon>Bacillati</taxon>
        <taxon>Mycoplasmatota</taxon>
        <taxon>Mycoplasmoidales</taxon>
        <taxon>Metamycoplasmataceae</taxon>
        <taxon>Mycoplasmopsis</taxon>
    </lineage>
</organism>
<dbReference type="KEGG" id="maa:MAG0390"/>
<protein>
    <recommendedName>
        <fullName evidence="6">PDxFFG protein</fullName>
    </recommendedName>
</protein>
<accession>A5IXH7</accession>
<dbReference type="Proteomes" id="UP000007065">
    <property type="component" value="Chromosome"/>
</dbReference>
<dbReference type="GeneID" id="93357806"/>
<feature type="transmembrane region" description="Helical" evidence="3">
    <location>
        <begin position="12"/>
        <end position="35"/>
    </location>
</feature>
<evidence type="ECO:0000256" key="2">
    <source>
        <dbReference type="SAM" id="MobiDB-lite"/>
    </source>
</evidence>
<keyword evidence="1" id="KW-0175">Coiled coil</keyword>
<keyword evidence="3" id="KW-0812">Transmembrane</keyword>
<evidence type="ECO:0000256" key="1">
    <source>
        <dbReference type="SAM" id="Coils"/>
    </source>
</evidence>
<feature type="region of interest" description="Disordered" evidence="2">
    <location>
        <begin position="1558"/>
        <end position="1588"/>
    </location>
</feature>
<feature type="compositionally biased region" description="Low complexity" evidence="2">
    <location>
        <begin position="1574"/>
        <end position="1584"/>
    </location>
</feature>
<evidence type="ECO:0000256" key="3">
    <source>
        <dbReference type="SAM" id="Phobius"/>
    </source>
</evidence>
<evidence type="ECO:0008006" key="6">
    <source>
        <dbReference type="Google" id="ProtNLM"/>
    </source>
</evidence>
<evidence type="ECO:0000313" key="5">
    <source>
        <dbReference type="Proteomes" id="UP000007065"/>
    </source>
</evidence>
<sequence>MPKINLKKHVWHKYAISGGVLAGITAITLGAMYGYSKTSNEKLGRKNFTDEAELKNIFIDRNAKPESYFLEVHNNKHKVHYDPLTEVVTDGKTKLISTEYLDKYYAKHHALPYLNIKYGSFNFYNQYIEAVSPLEFYKFTEWFMKNVSWGPEIITLKSFSIVKGVEMTGNSITLGSHSNKNKEYTTIKFFPDAFFGTLPIYSSLSGRGNAQDSLTYKLNKSVLSEPELRKFLENIGKYNALANISNKTINEQFFRGITNVRYLKNQKVYALRRPEWEKEVLKTTYSIVEKNRLVQKSPYLLVVAANNLAEAKEKFASKLKEYKDKDSLKLLDGFSAENVKFEEKVIANAEIKVNEYNNTNEIVDKHLLIHFEDGSSYTIHSAFGEILNATTEQNGKKSFKTLGKYVQFDKALKDAKNLIEDLASRFIEQIRVRFAPNKFSEEVLKKITTAIGELNGLYREWLTLRQTIENMEADLRNYVGAKKVIEDSEKLQKEIEEKLKTAMNGDKANLEAQKKKAIADKTRAESVINVNIFKTTRQKRIEDRNNFIKTLEDVINKLKEAIKKAESDPKLKHTLEKELKNTEFTLKNTKQLNDDDTKLLEALKDVNHTTNSGNGNNSTNSEGQKKLLESLTKVIEENKKRASALLDTVKKSGKITELTSKLASQFGIKTDEIETLNALVAMYDSFTNDPSIDKLQAESFSSKNSDEKVKLLKQVDKTVFETNQQLNRLVTGTNPTDQFVEKDYFAVDVAYLPNELISIETLVDANTKAKLNWRDFYNLDEFVKDRKNILPDGATEFFAYSKFVNDQKDELSKKNAHLGADFDYSKISDKRESVKEDLAKVDAEIAKFDNKVESVKKLVAPYFENKDLFPAEFSLLYSEVLDPKTNKKNFDEFWSSNADVVLEYLTKALGDENGTNDEEGKTINGFIKKHSQAEFTELTQLFAESSKLIEKINSGKSTDDKLKEIELGKKIRDLRDKIDENDDHIKNKIARVINAKIDFQKAINLVKELKKDIAEYKKNIAKRYNSTFLMQLSDYQLRFLSSQNVKENSELANAYKKLINSFNNSSANLNKKVEEYINLVEENKKQIARTLSNEDYAGWYSLLKHGDEAAIGKKLKETQKVIRKRETKESSFKAKWEKIANKPLVEALNSHKLDDSKTLTDTLKSYADRVLDIIKEFFEKATNQSQSVYDQLKKKCADDLKKVEDSLKSKKSEKASLNDKSESAAKITKLNQEIDKLFAESVVIAEQLEQLKFFRNWHKTGFNELNDIKKKINSNSLPALHLLIPFNKLEAELSMFLNDKNSILETNLFKELNRLKKVLGEINSEIRTKIKPMVHNEAKAYFEAYESYLTYKTELDGLKADKDLLEQGNKYLMGLKRDKEHPEYADFYNNLYKKFEEDSNKNEASLLGSLSLKDDLLSIFESNAESKKANVATFKKDLSSFTNALAKDIMHDEVVARATSYLNEFKKPNSTLASEMKKIEASENSSKLGKDLKEFKETITGAYEKEAETFIKTFKENIIVEQYKLLFRELKASKAGEENESEGNKKVPEFLKKFERASNGGGSVRDRVSRLRRSLPLPSSSGTRNQSNSELDNFLKALFSNINGVEVSTIETFKKFVAELQKKATSLVSKILNENQKHKSQKDKFSNELLKHFNTEVESIYKQIGKDDYDNSNVVSGLSALSNIVSEFNKKFNIETSQNGELANYVAEFNNLTRRLEETVKDLSAYKTLVLGFLNNKGWETRTNANILKFQTSWFTTPFIELLKSDKTKLEKLTDYINKKKDLDEATKKTYLQALEVKNLDKIEAELAEFKTLPQLTPRAHTSAINPEVLFNSFVKRMNDVEKNIDKSIEQFGDYLSNLGEYFDTLIAPALRDHKLYEAYNHSLEHSAKIVENIRKTQLLKEARELDKNVQARQITNEDDVIVAKSKIELIGILTKKNILKPNATKEEIDKLIFKADISDISKKGSMLDVTIKNVDPENPFGSQTKFGSKFVKFSVDANADKNVLKNMNEFFSVLGYKKMVAPSVIKEENEVNNPETGKSERSYDVFADAYEGLTDELLKEVPYAGEWLDGLHIKKSINSDGVMEYSLENGKYLGFTKNSRVGLWAILKMSDPNFKGISTDFLKFVGAHEYGHHITLNGAHDLSNKGSDPIFVSALTPNSTPNINNYYSKDAVELYLKARTHVELGTKRLLDEFGALKDYGEYAEFRFAKKGKDGKITFEDKADDVIKSLEKESDIWGVGLEDRDLWKALSNKNRRFLQDFAGMLEAVKNRRTQNGLTAKEDEKWLSPFDMWVINAIDYYSGTLNPTVNSALKDAAKVKYMVKNDKGEYEFKEASLSMLKGIIKDGKGNLIEFEEVTKNGSKQIEPKVVEGIKDAEGNYKLITKVLMHNADGSPVISVPLNVDLTDTKSAYYDKNAVKFVNDKINTIVKTIKSLIVDRFNINGWNTSDARLSLDPKIIVDYPETRNIFGAGLPSDVTKMFFNIYKNYLTNRDPDQGTYKKGKDGQAPSIKYYNKDGSENNSSNFPKAVPSNLIYGNPKDYIRKNGNGAPASTNGASEQVKLGHVLSALFNSGNSLNNNINGGAGQVLWIDKDTMYMPNVKLETAFTDPFFAQTLPSDYLQVFNSKKIIKWLSKYTPTFITSSANPNGVWNMLNSSGQIVTFPDTSQADFTQVTKLKMNYTESLKRLDHNVLTGLFNSFANEVMKDGSIEFDDYKKWLEFVNVDLTKAKYDKATNTVKWTLDYVKSKIDIEKFKKAYKTEIIDKLGNMTEMSEEEKNVFREFYKKANEDSSNQMWANDIMRRFSSSLFAMFNSALTFDKLKDKNKDATWIFDQKHGYGEFKKQEFKIDGADRKKWEIGADDAIKTYESIAKEFGVDLKVINLVDSLVFDSKIQLYTDQTIVHVSLQQFELVNIFTSLANAAFHTGPSDNVKNYFINKTERKFNELFSDYTYNFAEVINRDNLQITYSPSNHDFGNTPSFLSNISEANTGLEYVVDGTTTVKWKSKALKLNDRGGRNGITNAILDYERLADSEEKHKANALNLRYKKAILSDDKNLSDDSNYNNSCFGEFQSINNGWFKDRWYRDFLNFKLYDDKGAEIVDDTIRIKDLEGKVVNTRARAYWQYYIQSQGVGKRNISGIWRDGSKDAVAMFGYLSSDVADKANYLAFKDRQTGEIKTLKLTKDNTSNMFYYKNQHIENEKKFNEAKSDEERSKIRHTLADEQYDYSDSNGKHKGKGFVSWVSDYGIMSKYRNAILLPGHTYSVYFSSDEQGTKDILNTNLGSWESIAENGKTFSQASIRMAKGEKPYKIDENGNNVYENILYVYDQFNGVK</sequence>
<gene>
    <name evidence="4" type="ordered locus">MAG0390</name>
</gene>
<keyword evidence="3" id="KW-1133">Transmembrane helix</keyword>
<dbReference type="EMBL" id="CU179680">
    <property type="protein sequence ID" value="CAL58736.1"/>
    <property type="molecule type" value="Genomic_DNA"/>
</dbReference>
<feature type="coiled-coil region" evidence="1">
    <location>
        <begin position="1200"/>
        <end position="1240"/>
    </location>
</feature>
<dbReference type="NCBIfam" id="NF012210">
    <property type="entry name" value="PDxFFG"/>
    <property type="match status" value="1"/>
</dbReference>
<proteinExistence type="predicted"/>
<feature type="coiled-coil region" evidence="1">
    <location>
        <begin position="999"/>
        <end position="1026"/>
    </location>
</feature>
<keyword evidence="3" id="KW-0472">Membrane</keyword>
<feature type="region of interest" description="Disordered" evidence="2">
    <location>
        <begin position="2492"/>
        <end position="2522"/>
    </location>
</feature>
<evidence type="ECO:0000313" key="4">
    <source>
        <dbReference type="EMBL" id="CAL58736.1"/>
    </source>
</evidence>
<feature type="coiled-coil region" evidence="1">
    <location>
        <begin position="481"/>
        <end position="592"/>
    </location>
</feature>
<dbReference type="STRING" id="347257.MAG0390"/>
<dbReference type="RefSeq" id="WP_011949222.1">
    <property type="nucleotide sequence ID" value="NC_009497.1"/>
</dbReference>
<feature type="coiled-coil region" evidence="1">
    <location>
        <begin position="305"/>
        <end position="359"/>
    </location>
</feature>
<name>A5IXH7_MYCAP</name>
<reference evidence="5" key="1">
    <citation type="journal article" date="2007" name="PLoS Genet.">
        <title>Being pathogenic, plastic, and sexual while living with a nearly minimal bacterial genome.</title>
        <authorList>
            <person name="Sirand-Pugnet P."/>
            <person name="Lartigue C."/>
            <person name="Marenda M."/>
            <person name="Jacob D."/>
            <person name="Barre A."/>
            <person name="Barbe V."/>
            <person name="Schenowitz C."/>
            <person name="Mangenot S."/>
            <person name="Couloux A."/>
            <person name="Segurens B."/>
            <person name="de Daruvar A."/>
            <person name="Blanchard A."/>
            <person name="Citti C."/>
        </authorList>
    </citation>
    <scope>NUCLEOTIDE SEQUENCE [LARGE SCALE GENOMIC DNA]</scope>
    <source>
        <strain evidence="5">PG2</strain>
    </source>
</reference>
<dbReference type="HOGENOM" id="CLU_000339_0_0_14"/>
<keyword evidence="5" id="KW-1185">Reference proteome</keyword>